<accession>A0A2P5DMB1</accession>
<gene>
    <name evidence="2" type="ORF">PanWU01x14_052490</name>
</gene>
<evidence type="ECO:0000313" key="2">
    <source>
        <dbReference type="EMBL" id="PON74417.1"/>
    </source>
</evidence>
<proteinExistence type="predicted"/>
<keyword evidence="3" id="KW-1185">Reference proteome</keyword>
<evidence type="ECO:0000256" key="1">
    <source>
        <dbReference type="SAM" id="MobiDB-lite"/>
    </source>
</evidence>
<sequence length="290" mass="32537">MKEYGVSNSWIKQLTIDLDKYWKPLCLRKYVPYPYCVLNFSNNGDVLKLSSVGLMRFVSKFCLKDPKYSIFSPWTTRERERRRSFCRPSTPPHAAAFTQTRLSPVANEATTGGLASNEAWTAELEHREDNAHRSIFPAKNRPSGTSRIVMSSPSILHRPLTLTHLRPPSIPSSHDGGPKRGRDGRASADQARRRTPLPPLRRVSPRLSPVANEATADGLASNEARTAELERCEDNAHRGIFPAKNQPSSVVSTHRLYVSNRHELAVNSPSATDVNSLSVSTFPFWQFLFP</sequence>
<organism evidence="2 3">
    <name type="scientific">Parasponia andersonii</name>
    <name type="common">Sponia andersonii</name>
    <dbReference type="NCBI Taxonomy" id="3476"/>
    <lineage>
        <taxon>Eukaryota</taxon>
        <taxon>Viridiplantae</taxon>
        <taxon>Streptophyta</taxon>
        <taxon>Embryophyta</taxon>
        <taxon>Tracheophyta</taxon>
        <taxon>Spermatophyta</taxon>
        <taxon>Magnoliopsida</taxon>
        <taxon>eudicotyledons</taxon>
        <taxon>Gunneridae</taxon>
        <taxon>Pentapetalae</taxon>
        <taxon>rosids</taxon>
        <taxon>fabids</taxon>
        <taxon>Rosales</taxon>
        <taxon>Cannabaceae</taxon>
        <taxon>Parasponia</taxon>
    </lineage>
</organism>
<protein>
    <submittedName>
        <fullName evidence="2">Uncharacterized protein</fullName>
    </submittedName>
</protein>
<feature type="compositionally biased region" description="Low complexity" evidence="1">
    <location>
        <begin position="200"/>
        <end position="210"/>
    </location>
</feature>
<dbReference type="OrthoDB" id="5314306at2759"/>
<dbReference type="AlphaFoldDB" id="A0A2P5DMB1"/>
<comment type="caution">
    <text evidence="2">The sequence shown here is derived from an EMBL/GenBank/DDBJ whole genome shotgun (WGS) entry which is preliminary data.</text>
</comment>
<reference evidence="3" key="1">
    <citation type="submission" date="2016-06" db="EMBL/GenBank/DDBJ databases">
        <title>Parallel loss of symbiosis genes in relatives of nitrogen-fixing non-legume Parasponia.</title>
        <authorList>
            <person name="Van Velzen R."/>
            <person name="Holmer R."/>
            <person name="Bu F."/>
            <person name="Rutten L."/>
            <person name="Van Zeijl A."/>
            <person name="Liu W."/>
            <person name="Santuari L."/>
            <person name="Cao Q."/>
            <person name="Sharma T."/>
            <person name="Shen D."/>
            <person name="Roswanjaya Y."/>
            <person name="Wardhani T."/>
            <person name="Kalhor M.S."/>
            <person name="Jansen J."/>
            <person name="Van den Hoogen J."/>
            <person name="Gungor B."/>
            <person name="Hartog M."/>
            <person name="Hontelez J."/>
            <person name="Verver J."/>
            <person name="Yang W.-C."/>
            <person name="Schijlen E."/>
            <person name="Repin R."/>
            <person name="Schilthuizen M."/>
            <person name="Schranz E."/>
            <person name="Heidstra R."/>
            <person name="Miyata K."/>
            <person name="Fedorova E."/>
            <person name="Kohlen W."/>
            <person name="Bisseling T."/>
            <person name="Smit S."/>
            <person name="Geurts R."/>
        </authorList>
    </citation>
    <scope>NUCLEOTIDE SEQUENCE [LARGE SCALE GENOMIC DNA]</scope>
    <source>
        <strain evidence="3">cv. WU1-14</strain>
    </source>
</reference>
<dbReference type="EMBL" id="JXTB01000029">
    <property type="protein sequence ID" value="PON74417.1"/>
    <property type="molecule type" value="Genomic_DNA"/>
</dbReference>
<feature type="compositionally biased region" description="Basic and acidic residues" evidence="1">
    <location>
        <begin position="176"/>
        <end position="192"/>
    </location>
</feature>
<dbReference type="Proteomes" id="UP000237105">
    <property type="component" value="Unassembled WGS sequence"/>
</dbReference>
<name>A0A2P5DMB1_PARAD</name>
<evidence type="ECO:0000313" key="3">
    <source>
        <dbReference type="Proteomes" id="UP000237105"/>
    </source>
</evidence>
<feature type="region of interest" description="Disordered" evidence="1">
    <location>
        <begin position="159"/>
        <end position="223"/>
    </location>
</feature>